<keyword evidence="1" id="KW-0175">Coiled coil</keyword>
<gene>
    <name evidence="2" type="ORF">H8909_00885</name>
</gene>
<sequence length="67" mass="7797">MIKKINKEIHRLEQQKGLKSSQKSKLELEINEISGKLKELNSLKNQYEKLEEGVKNFFNPTGEMGHL</sequence>
<organism evidence="2 3">
    <name type="scientific">Catenibacterium faecis</name>
    <dbReference type="NCBI Taxonomy" id="2764323"/>
    <lineage>
        <taxon>Bacteria</taxon>
        <taxon>Bacillati</taxon>
        <taxon>Bacillota</taxon>
        <taxon>Erysipelotrichia</taxon>
        <taxon>Erysipelotrichales</taxon>
        <taxon>Coprobacillaceae</taxon>
        <taxon>Catenibacterium</taxon>
    </lineage>
</organism>
<comment type="caution">
    <text evidence="2">The sequence shown here is derived from an EMBL/GenBank/DDBJ whole genome shotgun (WGS) entry which is preliminary data.</text>
</comment>
<evidence type="ECO:0000313" key="2">
    <source>
        <dbReference type="EMBL" id="MBC6008820.1"/>
    </source>
</evidence>
<dbReference type="RefSeq" id="WP_187011497.1">
    <property type="nucleotide sequence ID" value="NZ_JACRWG010000001.1"/>
</dbReference>
<evidence type="ECO:0000256" key="1">
    <source>
        <dbReference type="SAM" id="Coils"/>
    </source>
</evidence>
<protein>
    <submittedName>
        <fullName evidence="2">Uncharacterized protein</fullName>
    </submittedName>
</protein>
<proteinExistence type="predicted"/>
<name>A0ABR7K7X4_9FIRM</name>
<accession>A0ABR7K7X4</accession>
<dbReference type="Proteomes" id="UP000603474">
    <property type="component" value="Unassembled WGS sequence"/>
</dbReference>
<reference evidence="2 3" key="1">
    <citation type="submission" date="2020-08" db="EMBL/GenBank/DDBJ databases">
        <authorList>
            <person name="Liu C."/>
            <person name="Sun Q."/>
        </authorList>
    </citation>
    <scope>NUCLEOTIDE SEQUENCE [LARGE SCALE GENOMIC DNA]</scope>
    <source>
        <strain evidence="2 3">NSJ-22</strain>
    </source>
</reference>
<feature type="coiled-coil region" evidence="1">
    <location>
        <begin position="23"/>
        <end position="53"/>
    </location>
</feature>
<evidence type="ECO:0000313" key="3">
    <source>
        <dbReference type="Proteomes" id="UP000603474"/>
    </source>
</evidence>
<dbReference type="EMBL" id="JACRWG010000001">
    <property type="protein sequence ID" value="MBC6008820.1"/>
    <property type="molecule type" value="Genomic_DNA"/>
</dbReference>
<keyword evidence="3" id="KW-1185">Reference proteome</keyword>